<dbReference type="EMBL" id="JACZZA010000012">
    <property type="protein sequence ID" value="MBE1162165.1"/>
    <property type="molecule type" value="Genomic_DNA"/>
</dbReference>
<dbReference type="Pfam" id="PF06299">
    <property type="entry name" value="DUF1045"/>
    <property type="match status" value="1"/>
</dbReference>
<evidence type="ECO:0000313" key="1">
    <source>
        <dbReference type="EMBL" id="MBE1162165.1"/>
    </source>
</evidence>
<protein>
    <submittedName>
        <fullName evidence="1">DUF1045 domain-containing protein</fullName>
    </submittedName>
</protein>
<dbReference type="RefSeq" id="WP_192557007.1">
    <property type="nucleotide sequence ID" value="NZ_JACZZA010000012.1"/>
</dbReference>
<dbReference type="Proteomes" id="UP000651010">
    <property type="component" value="Unassembled WGS sequence"/>
</dbReference>
<evidence type="ECO:0000313" key="2">
    <source>
        <dbReference type="Proteomes" id="UP000651010"/>
    </source>
</evidence>
<reference evidence="1 2" key="1">
    <citation type="submission" date="2020-09" db="EMBL/GenBank/DDBJ databases">
        <title>Dyella sp. 7MK23 isolated from forest soil.</title>
        <authorList>
            <person name="Fu J."/>
        </authorList>
    </citation>
    <scope>NUCLEOTIDE SEQUENCE [LARGE SCALE GENOMIC DNA]</scope>
    <source>
        <strain evidence="1 2">7MK23</strain>
    </source>
</reference>
<accession>A0ABR9GDN5</accession>
<dbReference type="InterPro" id="IPR009389">
    <property type="entry name" value="DUF1045"/>
</dbReference>
<proteinExistence type="predicted"/>
<sequence>MRYAVYFCPAAGSELELFGQEWLTTASLPGIDAARLHALLADVRRYGWHATLSAPFELADEAGYDDLREHVLEIARASSAFELPLKLEPLSGFLALRPAADESAINALAERCVRHLNLLRAPLSDAAWQRRVNGLDETERRLFRQFGYPYVLERYRFHITLTAPATPQEEHVLCTWLSSKAATLPPAQIDALTLCRESAPGSNFEQLERIALGKGPVA</sequence>
<keyword evidence="2" id="KW-1185">Reference proteome</keyword>
<gene>
    <name evidence="1" type="ORF">IGX34_17410</name>
</gene>
<comment type="caution">
    <text evidence="1">The sequence shown here is derived from an EMBL/GenBank/DDBJ whole genome shotgun (WGS) entry which is preliminary data.</text>
</comment>
<dbReference type="Gene3D" id="3.90.1140.10">
    <property type="entry name" value="Cyclic phosphodiesterase"/>
    <property type="match status" value="1"/>
</dbReference>
<name>A0ABR9GDN5_9GAMM</name>
<organism evidence="1 2">
    <name type="scientific">Dyella acidiphila</name>
    <dbReference type="NCBI Taxonomy" id="2775866"/>
    <lineage>
        <taxon>Bacteria</taxon>
        <taxon>Pseudomonadati</taxon>
        <taxon>Pseudomonadota</taxon>
        <taxon>Gammaproteobacteria</taxon>
        <taxon>Lysobacterales</taxon>
        <taxon>Rhodanobacteraceae</taxon>
        <taxon>Dyella</taxon>
    </lineage>
</organism>